<feature type="region of interest" description="Disordered" evidence="1">
    <location>
        <begin position="1"/>
        <end position="97"/>
    </location>
</feature>
<dbReference type="PANTHER" id="PTHR47219:SF9">
    <property type="entry name" value="GTPASE ACTIVATING PROTEIN AND CENTROSOME-ASSOCIATED, ISOFORM B"/>
    <property type="match status" value="1"/>
</dbReference>
<dbReference type="FunFam" id="1.10.472.80:FF:000055">
    <property type="entry name" value="TBC domain-containing protein C1778.09"/>
    <property type="match status" value="1"/>
</dbReference>
<feature type="region of interest" description="Disordered" evidence="1">
    <location>
        <begin position="164"/>
        <end position="236"/>
    </location>
</feature>
<dbReference type="AlphaFoldDB" id="A0A6A6TWK7"/>
<feature type="compositionally biased region" description="Polar residues" evidence="1">
    <location>
        <begin position="65"/>
        <end position="76"/>
    </location>
</feature>
<accession>A0A6A6TWK7</accession>
<dbReference type="FunFam" id="1.10.8.270:FF:000023">
    <property type="entry name" value="TBC domain-containing protein C1778.09"/>
    <property type="match status" value="1"/>
</dbReference>
<dbReference type="Pfam" id="PF00566">
    <property type="entry name" value="RabGAP-TBC"/>
    <property type="match status" value="1"/>
</dbReference>
<sequence>MAKPTQSPKTTEMPLPPSPSPLARPSSKTSRLASSRPQTAKSAASKSSLLHSAPLHFARPATAHNHPSNRSSTRPSTATAATTAGGVGEWPGDKRLPTPKIVVHDGSGEVIRPDAEAVAGNSGNGGESFLPMIPTGDLDDLDDLMGLDRMQFSNRGSIIMLDGLKRQGTPKNGSAAKSGLSKSSGSNMGLNSNGNNGTAGTPKSPSKSITEEPRGTRSGLSSPTRSSRVLSADEASLSQRVRSMYEYGTEDPSLAEQTLLEEDEDEDTGLETTNGALSPNILDRSVSRNSTRRDGLPKSQHEAAGGIEDWEDINGDEIDRYGFIIPRPSDSRSSQISSTLESTSPSVGLQRVSTSLLEASNTPRKRSSMLRRMPSRASTNTVDGTPRRQPSRRSLNPKSTASIYSHKSNKSAAVNGSTVSLRGDMSSKERKLLVAASDMLTLPPGVAESKTTTPASASISRAAREKEWSREAKWKKMGRLRSNSNSSAGAKEVGSGMHFDFDPHNPKVISRTWKGIPDRWRATAWYSFLAASARTHPASPSESMLRAAFHEHQLENCADDVQIDCDVPRTINRHIMFRRRYRGGQRLLFRVLHALALYFPEVGYVQGMAALAATLLCYYDEELAFVMMVRLWQLRGLSRLYESGFEGLMDALTEFETAWLRGGEVARTLEELGIHSTAYGTRWYLTLFNYSIPFPAQLRVWDVFMLLGDSSLACNPKNGFGADLDVLHATSAALIDATRDILVTSDFENAMKVLTSWIPIKDEDLLMKVANAEWKQRKRRAAKEKEKEKV</sequence>
<feature type="region of interest" description="Disordered" evidence="1">
    <location>
        <begin position="445"/>
        <end position="464"/>
    </location>
</feature>
<dbReference type="PANTHER" id="PTHR47219">
    <property type="entry name" value="RAB GTPASE-ACTIVATING PROTEIN 1-LIKE"/>
    <property type="match status" value="1"/>
</dbReference>
<feature type="compositionally biased region" description="Polar residues" evidence="1">
    <location>
        <begin position="28"/>
        <end position="39"/>
    </location>
</feature>
<dbReference type="Proteomes" id="UP000799302">
    <property type="component" value="Unassembled WGS sequence"/>
</dbReference>
<dbReference type="GO" id="GO:0031267">
    <property type="term" value="F:small GTPase binding"/>
    <property type="evidence" value="ECO:0007669"/>
    <property type="project" value="TreeGrafter"/>
</dbReference>
<proteinExistence type="predicted"/>
<dbReference type="SUPFAM" id="SSF47923">
    <property type="entry name" value="Ypt/Rab-GAP domain of gyp1p"/>
    <property type="match status" value="2"/>
</dbReference>
<dbReference type="SMART" id="SM00164">
    <property type="entry name" value="TBC"/>
    <property type="match status" value="1"/>
</dbReference>
<keyword evidence="4" id="KW-1185">Reference proteome</keyword>
<feature type="compositionally biased region" description="Polar residues" evidence="1">
    <location>
        <begin position="218"/>
        <end position="229"/>
    </location>
</feature>
<dbReference type="GO" id="GO:0005096">
    <property type="term" value="F:GTPase activator activity"/>
    <property type="evidence" value="ECO:0007669"/>
    <property type="project" value="TreeGrafter"/>
</dbReference>
<evidence type="ECO:0000259" key="2">
    <source>
        <dbReference type="PROSITE" id="PS50086"/>
    </source>
</evidence>
<dbReference type="InterPro" id="IPR035969">
    <property type="entry name" value="Rab-GAP_TBC_sf"/>
</dbReference>
<feature type="domain" description="Rab-GAP TBC" evidence="2">
    <location>
        <begin position="515"/>
        <end position="708"/>
    </location>
</feature>
<feature type="compositionally biased region" description="Low complexity" evidence="1">
    <location>
        <begin position="40"/>
        <end position="53"/>
    </location>
</feature>
<feature type="compositionally biased region" description="Low complexity" evidence="1">
    <location>
        <begin position="324"/>
        <end position="346"/>
    </location>
</feature>
<gene>
    <name evidence="3" type="ORF">BT63DRAFT_429249</name>
</gene>
<evidence type="ECO:0000313" key="3">
    <source>
        <dbReference type="EMBL" id="KAF2664485.1"/>
    </source>
</evidence>
<dbReference type="PROSITE" id="PS50086">
    <property type="entry name" value="TBC_RABGAP"/>
    <property type="match status" value="1"/>
</dbReference>
<dbReference type="Gene3D" id="1.10.8.270">
    <property type="entry name" value="putative rabgap domain of human tbc1 domain family member 14 like domains"/>
    <property type="match status" value="1"/>
</dbReference>
<dbReference type="OrthoDB" id="294251at2759"/>
<dbReference type="Gene3D" id="1.10.472.80">
    <property type="entry name" value="Ypt/Rab-GAP domain of gyp1p, domain 3"/>
    <property type="match status" value="1"/>
</dbReference>
<organism evidence="3 4">
    <name type="scientific">Microthyrium microscopicum</name>
    <dbReference type="NCBI Taxonomy" id="703497"/>
    <lineage>
        <taxon>Eukaryota</taxon>
        <taxon>Fungi</taxon>
        <taxon>Dikarya</taxon>
        <taxon>Ascomycota</taxon>
        <taxon>Pezizomycotina</taxon>
        <taxon>Dothideomycetes</taxon>
        <taxon>Dothideomycetes incertae sedis</taxon>
        <taxon>Microthyriales</taxon>
        <taxon>Microthyriaceae</taxon>
        <taxon>Microthyrium</taxon>
    </lineage>
</organism>
<feature type="compositionally biased region" description="Polar residues" evidence="1">
    <location>
        <begin position="198"/>
        <end position="208"/>
    </location>
</feature>
<feature type="compositionally biased region" description="Polar residues" evidence="1">
    <location>
        <begin position="1"/>
        <end position="10"/>
    </location>
</feature>
<dbReference type="InterPro" id="IPR050302">
    <property type="entry name" value="Rab_GAP_TBC_domain"/>
</dbReference>
<feature type="compositionally biased region" description="Polar residues" evidence="1">
    <location>
        <begin position="449"/>
        <end position="459"/>
    </location>
</feature>
<name>A0A6A6TWK7_9PEZI</name>
<dbReference type="InterPro" id="IPR000195">
    <property type="entry name" value="Rab-GAP-TBC_dom"/>
</dbReference>
<evidence type="ECO:0000256" key="1">
    <source>
        <dbReference type="SAM" id="MobiDB-lite"/>
    </source>
</evidence>
<feature type="region of interest" description="Disordered" evidence="1">
    <location>
        <begin position="261"/>
        <end position="425"/>
    </location>
</feature>
<evidence type="ECO:0000313" key="4">
    <source>
        <dbReference type="Proteomes" id="UP000799302"/>
    </source>
</evidence>
<feature type="compositionally biased region" description="Low complexity" evidence="1">
    <location>
        <begin position="172"/>
        <end position="196"/>
    </location>
</feature>
<dbReference type="EMBL" id="MU004242">
    <property type="protein sequence ID" value="KAF2664485.1"/>
    <property type="molecule type" value="Genomic_DNA"/>
</dbReference>
<feature type="compositionally biased region" description="Basic and acidic residues" evidence="1">
    <location>
        <begin position="291"/>
        <end position="301"/>
    </location>
</feature>
<protein>
    <submittedName>
        <fullName evidence="3">RabGAP/TBC</fullName>
    </submittedName>
</protein>
<reference evidence="3" key="1">
    <citation type="journal article" date="2020" name="Stud. Mycol.">
        <title>101 Dothideomycetes genomes: a test case for predicting lifestyles and emergence of pathogens.</title>
        <authorList>
            <person name="Haridas S."/>
            <person name="Albert R."/>
            <person name="Binder M."/>
            <person name="Bloem J."/>
            <person name="Labutti K."/>
            <person name="Salamov A."/>
            <person name="Andreopoulos B."/>
            <person name="Baker S."/>
            <person name="Barry K."/>
            <person name="Bills G."/>
            <person name="Bluhm B."/>
            <person name="Cannon C."/>
            <person name="Castanera R."/>
            <person name="Culley D."/>
            <person name="Daum C."/>
            <person name="Ezra D."/>
            <person name="Gonzalez J."/>
            <person name="Henrissat B."/>
            <person name="Kuo A."/>
            <person name="Liang C."/>
            <person name="Lipzen A."/>
            <person name="Lutzoni F."/>
            <person name="Magnuson J."/>
            <person name="Mondo S."/>
            <person name="Nolan M."/>
            <person name="Ohm R."/>
            <person name="Pangilinan J."/>
            <person name="Park H.-J."/>
            <person name="Ramirez L."/>
            <person name="Alfaro M."/>
            <person name="Sun H."/>
            <person name="Tritt A."/>
            <person name="Yoshinaga Y."/>
            <person name="Zwiers L.-H."/>
            <person name="Turgeon B."/>
            <person name="Goodwin S."/>
            <person name="Spatafora J."/>
            <person name="Crous P."/>
            <person name="Grigoriev I."/>
        </authorList>
    </citation>
    <scope>NUCLEOTIDE SEQUENCE</scope>
    <source>
        <strain evidence="3">CBS 115976</strain>
    </source>
</reference>
<feature type="compositionally biased region" description="Polar residues" evidence="1">
    <location>
        <begin position="392"/>
        <end position="420"/>
    </location>
</feature>
<feature type="compositionally biased region" description="Polar residues" evidence="1">
    <location>
        <begin position="351"/>
        <end position="362"/>
    </location>
</feature>